<evidence type="ECO:0000256" key="1">
    <source>
        <dbReference type="SAM" id="MobiDB-lite"/>
    </source>
</evidence>
<organism evidence="3 4">
    <name type="scientific">Trachipleistophora hominis</name>
    <name type="common">Microsporidian parasite</name>
    <dbReference type="NCBI Taxonomy" id="72359"/>
    <lineage>
        <taxon>Eukaryota</taxon>
        <taxon>Fungi</taxon>
        <taxon>Fungi incertae sedis</taxon>
        <taxon>Microsporidia</taxon>
        <taxon>Pleistophoridae</taxon>
        <taxon>Trachipleistophora</taxon>
    </lineage>
</organism>
<feature type="compositionally biased region" description="Basic and acidic residues" evidence="1">
    <location>
        <begin position="176"/>
        <end position="200"/>
    </location>
</feature>
<feature type="transmembrane region" description="Helical" evidence="2">
    <location>
        <begin position="539"/>
        <end position="561"/>
    </location>
</feature>
<keyword evidence="2" id="KW-1133">Transmembrane helix</keyword>
<keyword evidence="2" id="KW-0472">Membrane</keyword>
<dbReference type="AlphaFoldDB" id="L7JYL3"/>
<dbReference type="HOGENOM" id="CLU_391371_0_0_1"/>
<protein>
    <submittedName>
        <fullName evidence="3">Uncharacterized protein</fullName>
    </submittedName>
</protein>
<name>L7JYL3_TRAHO</name>
<keyword evidence="2" id="KW-0812">Transmembrane</keyword>
<dbReference type="InParanoid" id="L7JYL3"/>
<dbReference type="VEuPathDB" id="MicrosporidiaDB:THOM_0465"/>
<proteinExistence type="predicted"/>
<dbReference type="Proteomes" id="UP000011185">
    <property type="component" value="Unassembled WGS sequence"/>
</dbReference>
<reference evidence="3 4" key="1">
    <citation type="journal article" date="2012" name="PLoS Pathog.">
        <title>The genome of the obligate intracellular parasite Trachipleistophora hominis: new insights into microsporidian genome dynamics and reductive evolution.</title>
        <authorList>
            <person name="Heinz E."/>
            <person name="Williams T.A."/>
            <person name="Nakjang S."/>
            <person name="Noel C.J."/>
            <person name="Swan D.C."/>
            <person name="Goldberg A.V."/>
            <person name="Harris S.R."/>
            <person name="Weinmaier T."/>
            <person name="Markert S."/>
            <person name="Becher D."/>
            <person name="Bernhardt J."/>
            <person name="Dagan T."/>
            <person name="Hacker C."/>
            <person name="Lucocq J.M."/>
            <person name="Schweder T."/>
            <person name="Rattei T."/>
            <person name="Hall N."/>
            <person name="Hirt R.P."/>
            <person name="Embley T.M."/>
        </authorList>
    </citation>
    <scope>NUCLEOTIDE SEQUENCE [LARGE SCALE GENOMIC DNA]</scope>
</reference>
<keyword evidence="4" id="KW-1185">Reference proteome</keyword>
<accession>L7JYL3</accession>
<feature type="transmembrane region" description="Helical" evidence="2">
    <location>
        <begin position="590"/>
        <end position="608"/>
    </location>
</feature>
<evidence type="ECO:0000256" key="2">
    <source>
        <dbReference type="SAM" id="Phobius"/>
    </source>
</evidence>
<sequence>MPVYKKTKKMHLTTEITEVDGSATCSISGLSSIADDCSILPNDWDCSELLRDNILGTGENDTNESNSGTKIDPWLDDLLNSYPITGLTEMMTEIDNDCWSYNSDLLSVTSADDMVIDADANLRTVDSTDDCDEQLLSFVLDYTEKTAEQKGSEPPGVQECSNIPAKRSCKSTEAPEFVKEQPNDDSKTKETKLKKVKATDEGSTNPDSMIELKVPEHTMLEENTVPCINLEAVSKCGIPIFDESFVNFLRNAFEFTFCSSVICNIFIPLGTARDKILTYQTTTIGLQYILSSTLVNVAEILRKSNYSKLYCLKRRRDNKLNVFMTFITTVQMESLDGSGISQSATDLFRREPEWERDELPKLLNKLKIISVTNNLRKNISSKIIFMILEDEIEPCLIFTGRKTYRNSIEYDIRFYIQVLDLLYDHMPKPLDVKTQYSVRFCKQHLKNLARYFLRILREELKDLKMKLLPELFSLQDELYRKPGVFLYMKSNHILIIIYSVSNLHRMLRYIDRRIYHDQNNISARDNHQVLSLVLFMRELLLVPFLMSLSCHAYVVSTYLWLCKTENLFLVTNDILYVNPTNTRINPFSTAFFYFFFVAHFYEFPARLFKLGDLRNTKNVEYLMSQLSRFCTPYFIAYNVPRELYPLRPISPATFDQIYDSFSFKSYNELYVSICTLINHWKFRPCNEILFFIKQMVFCTHIAPNV</sequence>
<dbReference type="EMBL" id="JH993838">
    <property type="protein sequence ID" value="ELQ76553.1"/>
    <property type="molecule type" value="Genomic_DNA"/>
</dbReference>
<feature type="region of interest" description="Disordered" evidence="1">
    <location>
        <begin position="171"/>
        <end position="208"/>
    </location>
</feature>
<gene>
    <name evidence="3" type="ORF">THOM_0465</name>
</gene>
<evidence type="ECO:0000313" key="3">
    <source>
        <dbReference type="EMBL" id="ELQ76553.1"/>
    </source>
</evidence>
<evidence type="ECO:0000313" key="4">
    <source>
        <dbReference type="Proteomes" id="UP000011185"/>
    </source>
</evidence>